<dbReference type="InterPro" id="IPR007263">
    <property type="entry name" value="DCC1-like"/>
</dbReference>
<name>A0A2T6CFG6_9RHOB</name>
<evidence type="ECO:0000313" key="2">
    <source>
        <dbReference type="Proteomes" id="UP000244092"/>
    </source>
</evidence>
<sequence length="165" mass="18768">MLIFLPLHGTCSAMTLRNTQYSYRDAQDVPAFSDEGPVCVMDANCALCARSAMWIARNDHRGEFRIVPLQSDLGAALMQHYGLDPDDPNSWLFLEEGRAYSGLDALAHVGRRLGGIWRSLSVVLILPRPVRNVLYRFVARNRYRWFGTANLCFVPDPEVRKRLIK</sequence>
<proteinExistence type="predicted"/>
<organism evidence="1 2">
    <name type="scientific">Sulfitobacter mediterraneus</name>
    <dbReference type="NCBI Taxonomy" id="83219"/>
    <lineage>
        <taxon>Bacteria</taxon>
        <taxon>Pseudomonadati</taxon>
        <taxon>Pseudomonadota</taxon>
        <taxon>Alphaproteobacteria</taxon>
        <taxon>Rhodobacterales</taxon>
        <taxon>Roseobacteraceae</taxon>
        <taxon>Sulfitobacter</taxon>
    </lineage>
</organism>
<dbReference type="PANTHER" id="PTHR33639:SF2">
    <property type="entry name" value="DUF393 DOMAIN-CONTAINING PROTEIN"/>
    <property type="match status" value="1"/>
</dbReference>
<dbReference type="Pfam" id="PF04134">
    <property type="entry name" value="DCC1-like"/>
    <property type="match status" value="1"/>
</dbReference>
<comment type="caution">
    <text evidence="1">The sequence shown here is derived from an EMBL/GenBank/DDBJ whole genome shotgun (WGS) entry which is preliminary data.</text>
</comment>
<evidence type="ECO:0000313" key="1">
    <source>
        <dbReference type="EMBL" id="PTX74257.1"/>
    </source>
</evidence>
<gene>
    <name evidence="1" type="ORF">C8N31_104138</name>
</gene>
<dbReference type="GO" id="GO:0015035">
    <property type="term" value="F:protein-disulfide reductase activity"/>
    <property type="evidence" value="ECO:0007669"/>
    <property type="project" value="InterPro"/>
</dbReference>
<accession>A0A2T6CFG6</accession>
<protein>
    <submittedName>
        <fullName evidence="1">Putative DCC family thiol-disulfide oxidoreductase YuxK</fullName>
    </submittedName>
</protein>
<dbReference type="Proteomes" id="UP000244092">
    <property type="component" value="Unassembled WGS sequence"/>
</dbReference>
<dbReference type="EMBL" id="QBKU01000004">
    <property type="protein sequence ID" value="PTX74257.1"/>
    <property type="molecule type" value="Genomic_DNA"/>
</dbReference>
<dbReference type="InterPro" id="IPR052927">
    <property type="entry name" value="DCC_oxidoreductase"/>
</dbReference>
<reference evidence="1 2" key="1">
    <citation type="submission" date="2018-04" db="EMBL/GenBank/DDBJ databases">
        <title>Genomic Encyclopedia of Archaeal and Bacterial Type Strains, Phase II (KMG-II): from individual species to whole genera.</title>
        <authorList>
            <person name="Goeker M."/>
        </authorList>
    </citation>
    <scope>NUCLEOTIDE SEQUENCE [LARGE SCALE GENOMIC DNA]</scope>
    <source>
        <strain evidence="1 2">DSM 12244</strain>
    </source>
</reference>
<dbReference type="AlphaFoldDB" id="A0A2T6CFG6"/>
<dbReference type="PANTHER" id="PTHR33639">
    <property type="entry name" value="THIOL-DISULFIDE OXIDOREDUCTASE DCC"/>
    <property type="match status" value="1"/>
</dbReference>